<dbReference type="CDD" id="cd07185">
    <property type="entry name" value="OmpA_C-like"/>
    <property type="match status" value="1"/>
</dbReference>
<evidence type="ECO:0000313" key="7">
    <source>
        <dbReference type="EMBL" id="PLX16255.1"/>
    </source>
</evidence>
<feature type="chain" id="PRO_5014685314" description="OmpA-like domain-containing protein" evidence="5">
    <location>
        <begin position="20"/>
        <end position="483"/>
    </location>
</feature>
<reference evidence="7 8" key="1">
    <citation type="submission" date="2017-11" db="EMBL/GenBank/DDBJ databases">
        <title>Genome-resolved metagenomics identifies genetic mobility, metabolic interactions, and unexpected diversity in perchlorate-reducing communities.</title>
        <authorList>
            <person name="Barnum T.P."/>
            <person name="Figueroa I.A."/>
            <person name="Carlstrom C.I."/>
            <person name="Lucas L.N."/>
            <person name="Engelbrektson A.L."/>
            <person name="Coates J.D."/>
        </authorList>
    </citation>
    <scope>NUCLEOTIDE SEQUENCE [LARGE SCALE GENOMIC DNA]</scope>
    <source>
        <strain evidence="7">BM706</strain>
    </source>
</reference>
<comment type="caution">
    <text evidence="7">The sequence shown here is derived from an EMBL/GenBank/DDBJ whole genome shotgun (WGS) entry which is preliminary data.</text>
</comment>
<dbReference type="PANTHER" id="PTHR30329">
    <property type="entry name" value="STATOR ELEMENT OF FLAGELLAR MOTOR COMPLEX"/>
    <property type="match status" value="1"/>
</dbReference>
<dbReference type="InterPro" id="IPR006665">
    <property type="entry name" value="OmpA-like"/>
</dbReference>
<dbReference type="PROSITE" id="PS51123">
    <property type="entry name" value="OMPA_2"/>
    <property type="match status" value="1"/>
</dbReference>
<dbReference type="InterPro" id="IPR050330">
    <property type="entry name" value="Bact_OuterMem_StrucFunc"/>
</dbReference>
<keyword evidence="5" id="KW-0732">Signal</keyword>
<feature type="domain" description="OmpA-like" evidence="6">
    <location>
        <begin position="368"/>
        <end position="483"/>
    </location>
</feature>
<evidence type="ECO:0000259" key="6">
    <source>
        <dbReference type="PROSITE" id="PS51123"/>
    </source>
</evidence>
<dbReference type="EMBL" id="PKTG01000120">
    <property type="protein sequence ID" value="PLX16255.1"/>
    <property type="molecule type" value="Genomic_DNA"/>
</dbReference>
<gene>
    <name evidence="7" type="ORF">C0601_10605</name>
</gene>
<dbReference type="Pfam" id="PF00691">
    <property type="entry name" value="OmpA"/>
    <property type="match status" value="1"/>
</dbReference>
<dbReference type="Gene3D" id="3.30.1330.60">
    <property type="entry name" value="OmpA-like domain"/>
    <property type="match status" value="1"/>
</dbReference>
<evidence type="ECO:0000256" key="3">
    <source>
        <dbReference type="ARBA" id="ARBA00023237"/>
    </source>
</evidence>
<dbReference type="PANTHER" id="PTHR30329:SF21">
    <property type="entry name" value="LIPOPROTEIN YIAD-RELATED"/>
    <property type="match status" value="1"/>
</dbReference>
<organism evidence="7 8">
    <name type="scientific">Muiribacterium halophilum</name>
    <dbReference type="NCBI Taxonomy" id="2053465"/>
    <lineage>
        <taxon>Bacteria</taxon>
        <taxon>Candidatus Muiribacteriota</taxon>
        <taxon>Candidatus Muiribacteriia</taxon>
        <taxon>Candidatus Muiribacteriales</taxon>
        <taxon>Candidatus Muiribacteriaceae</taxon>
        <taxon>Candidatus Muiribacterium</taxon>
    </lineage>
</organism>
<feature type="signal peptide" evidence="5">
    <location>
        <begin position="1"/>
        <end position="19"/>
    </location>
</feature>
<name>A0A2N5ZC52_MUIH1</name>
<evidence type="ECO:0000313" key="8">
    <source>
        <dbReference type="Proteomes" id="UP000234857"/>
    </source>
</evidence>
<dbReference type="Proteomes" id="UP000234857">
    <property type="component" value="Unassembled WGS sequence"/>
</dbReference>
<sequence length="483" mass="54913">MKKTFLFILLIACAVFSFAGEIKTNIPLGVIENSDFIVQESVDLAKYDLILSPEKDDKFETIKEIDGKVIRTAAYVPEKTTKDLYDMYMERIREEGFEILFKGHADELGGDFQDNLYYRNPWDYDKNYEYSVPFKSSNEDTQYYIAAKKKEKGKDIYATINIIQGWSKNPAYRLDIIESGSSGPAVVSDTKPGEKELPVGMIKGSYVSHREIVQLAPYNLVLSPLNDKEEFEKVEKIEGSVARTYYKVDNQSTYAIYKSYLKQLESEGYEVLFKGGGYELGEDFQEEIYDTNPFDSDPNYGCSIPFKNGSPSSQYYAVFKKAYPNKEIYVVLNTVIGWGKSPDYRIDIIETDAELPEVITSDAITIAINEKGKMEIYGIYFDTGSYQILPSSKETLDIIAKYIKSTNDTKFYIVGHTDNRGGFDMNMKLSENRAKSVRDKLVNDYGIDASILKGYGVGPLCPVFSNDSESGRKFNRRVEIVKQ</sequence>
<evidence type="ECO:0000256" key="4">
    <source>
        <dbReference type="PROSITE-ProRule" id="PRU00473"/>
    </source>
</evidence>
<keyword evidence="3" id="KW-0998">Cell outer membrane</keyword>
<dbReference type="SUPFAM" id="SSF103088">
    <property type="entry name" value="OmpA-like"/>
    <property type="match status" value="1"/>
</dbReference>
<protein>
    <recommendedName>
        <fullName evidence="6">OmpA-like domain-containing protein</fullName>
    </recommendedName>
</protein>
<keyword evidence="2 4" id="KW-0472">Membrane</keyword>
<evidence type="ECO:0000256" key="2">
    <source>
        <dbReference type="ARBA" id="ARBA00023136"/>
    </source>
</evidence>
<evidence type="ECO:0000256" key="5">
    <source>
        <dbReference type="SAM" id="SignalP"/>
    </source>
</evidence>
<dbReference type="GO" id="GO:0009279">
    <property type="term" value="C:cell outer membrane"/>
    <property type="evidence" value="ECO:0007669"/>
    <property type="project" value="UniProtKB-SubCell"/>
</dbReference>
<evidence type="ECO:0000256" key="1">
    <source>
        <dbReference type="ARBA" id="ARBA00004442"/>
    </source>
</evidence>
<accession>A0A2N5ZC52</accession>
<proteinExistence type="predicted"/>
<dbReference type="InterPro" id="IPR006664">
    <property type="entry name" value="OMP_bac"/>
</dbReference>
<dbReference type="PRINTS" id="PR01021">
    <property type="entry name" value="OMPADOMAIN"/>
</dbReference>
<dbReference type="AlphaFoldDB" id="A0A2N5ZC52"/>
<dbReference type="InterPro" id="IPR036737">
    <property type="entry name" value="OmpA-like_sf"/>
</dbReference>
<comment type="subcellular location">
    <subcellularLocation>
        <location evidence="1">Cell outer membrane</location>
    </subcellularLocation>
</comment>